<reference evidence="2 3" key="1">
    <citation type="submission" date="2018-10" db="EMBL/GenBank/DDBJ databases">
        <title>Transmission dynamics of multidrug resistant bacteria on intensive care unit surfaces.</title>
        <authorList>
            <person name="D'Souza A.W."/>
            <person name="Potter R.F."/>
            <person name="Wallace M."/>
            <person name="Shupe A."/>
            <person name="Patel S."/>
            <person name="Sun S."/>
            <person name="Gul D."/>
            <person name="Kwon J.H."/>
            <person name="Andleeb S."/>
            <person name="Burnham C.-A.D."/>
            <person name="Dantas G."/>
        </authorList>
    </citation>
    <scope>NUCLEOTIDE SEQUENCE [LARGE SCALE GENOMIC DNA]</scope>
    <source>
        <strain evidence="2 3">PX_177</strain>
    </source>
</reference>
<proteinExistence type="predicted"/>
<name>A0A427DYF6_9GAMM</name>
<gene>
    <name evidence="2" type="ORF">EGJ28_16140</name>
</gene>
<comment type="caution">
    <text evidence="2">The sequence shown here is derived from an EMBL/GenBank/DDBJ whole genome shotgun (WGS) entry which is preliminary data.</text>
</comment>
<evidence type="ECO:0000313" key="3">
    <source>
        <dbReference type="Proteomes" id="UP000276506"/>
    </source>
</evidence>
<feature type="region of interest" description="Disordered" evidence="1">
    <location>
        <begin position="1"/>
        <end position="28"/>
    </location>
</feature>
<protein>
    <submittedName>
        <fullName evidence="2">Uncharacterized protein</fullName>
    </submittedName>
</protein>
<dbReference type="AlphaFoldDB" id="A0A427DYF6"/>
<sequence>MPSTAPKPATEHDSPAAATTLGQARASGTIPRLDRHRLRAQLGLAEDITGANVRRATDFLLQRLLDYYTVIQYTGPGYVFGRVCSSWPSALRAAPQYNAYYDCWQHAEMNPVHPTCTLAELESHAGWMCTDTAAKVAAAELATELPEARELFQQARYAIESLLEDSGISGVRWCDSRRRLKTPGIRKVLARIKATLPAIAFGIGAVRPVVLASSSAGAALTLRHVRDWSMPMPTQLASAM</sequence>
<dbReference type="Proteomes" id="UP000276506">
    <property type="component" value="Unassembled WGS sequence"/>
</dbReference>
<evidence type="ECO:0000313" key="2">
    <source>
        <dbReference type="EMBL" id="RRV08797.1"/>
    </source>
</evidence>
<evidence type="ECO:0000256" key="1">
    <source>
        <dbReference type="SAM" id="MobiDB-lite"/>
    </source>
</evidence>
<accession>A0A427DYF6</accession>
<dbReference type="EMBL" id="RHQL01000010">
    <property type="protein sequence ID" value="RRV08797.1"/>
    <property type="molecule type" value="Genomic_DNA"/>
</dbReference>
<organism evidence="2 3">
    <name type="scientific">Stutzerimonas xanthomarina</name>
    <dbReference type="NCBI Taxonomy" id="271420"/>
    <lineage>
        <taxon>Bacteria</taxon>
        <taxon>Pseudomonadati</taxon>
        <taxon>Pseudomonadota</taxon>
        <taxon>Gammaproteobacteria</taxon>
        <taxon>Pseudomonadales</taxon>
        <taxon>Pseudomonadaceae</taxon>
        <taxon>Stutzerimonas</taxon>
    </lineage>
</organism>